<dbReference type="Gramene" id="TraesROB_scaffold_095097_01G000100.1">
    <property type="protein sequence ID" value="TraesROB_scaffold_095097_01G000100.1"/>
    <property type="gene ID" value="TraesROB_scaffold_095097_01G000100"/>
</dbReference>
<proteinExistence type="predicted"/>
<keyword evidence="6" id="KW-1185">Reference proteome</keyword>
<dbReference type="InterPro" id="IPR003822">
    <property type="entry name" value="PAH"/>
</dbReference>
<dbReference type="KEGG" id="taes:123141835"/>
<keyword evidence="2 3" id="KW-0539">Nucleus</keyword>
<dbReference type="GeneID" id="123141835"/>
<dbReference type="Gramene" id="TraesJUL6D03G03799980.1">
    <property type="protein sequence ID" value="TraesJUL6D03G03799980.1.CDS1"/>
    <property type="gene ID" value="TraesJUL6D03G03799980"/>
</dbReference>
<sequence length="426" mass="48518">MEQLLDSFPQPAVYDALSLLEQVKACFAPDLDVTAEFLDLFARFSRREIVDIPAVVARAYALLHGHPDLIQRFDTYNPFLRRPAQHEAEPVRDDDPPKRPKRERRHPAAASVDADCAGAMRFLERVKLADAGLYDRVLALLFNVRSEVKLDANQIYDEARRIFGSAHGHLLRGFTEYLPTGRDFLRRRPKKEPPEEHRAPAPKRKAPAAGTATIRVDAACKKKPRVDERKTTNQRASSAVDAPKSGDKFSKFREAWEFETAYTKLVVTMRRTKKALQELKPKKKSREEAEPAKEPPEEIKPSPGDHARPRTFEELYPSRECREVIQEMYGEMLAPMREALEDGARTELALKTIKRRLKKLEEVAVKIARERRDPARVERRMAELAIDRVALLRGRAERAAALNRDGPCESPAGMSETKIAVDQDCR</sequence>
<evidence type="ECO:0000256" key="2">
    <source>
        <dbReference type="ARBA" id="ARBA00023242"/>
    </source>
</evidence>
<evidence type="ECO:0000313" key="5">
    <source>
        <dbReference type="EnsemblPlants" id="TraesCS6D02G295400.1.cds1"/>
    </source>
</evidence>
<name>A0A3B6QLF9_WHEAT</name>
<dbReference type="Gramene" id="TraesWEE_scaffold_080027_01G000300.1">
    <property type="protein sequence ID" value="TraesWEE_scaffold_080027_01G000300.1"/>
    <property type="gene ID" value="TraesWEE_scaffold_080027_01G000300"/>
</dbReference>
<dbReference type="Pfam" id="PF02671">
    <property type="entry name" value="PAH"/>
    <property type="match status" value="1"/>
</dbReference>
<protein>
    <recommendedName>
        <fullName evidence="7">Histone deacetylase interacting domain-containing protein</fullName>
    </recommendedName>
</protein>
<dbReference type="Gramene" id="TraesCS6D03G0696100.1">
    <property type="protein sequence ID" value="TraesCS6D03G0696100.1.CDS1"/>
    <property type="gene ID" value="TraesCS6D03G0696100"/>
</dbReference>
<dbReference type="Gene3D" id="1.20.1160.11">
    <property type="entry name" value="Paired amphipathic helix"/>
    <property type="match status" value="1"/>
</dbReference>
<dbReference type="PANTHER" id="PTHR12346:SF33">
    <property type="entry name" value="HISTONE DEACETYLASE INTERACTING DOMAIN-CONTAINING PROTEIN"/>
    <property type="match status" value="1"/>
</dbReference>
<dbReference type="Gramene" id="TraesJAG6D03G03749740.1">
    <property type="protein sequence ID" value="TraesJAG6D03G03749740.1.CDS1"/>
    <property type="gene ID" value="TraesJAG6D03G03749740"/>
</dbReference>
<evidence type="ECO:0000313" key="6">
    <source>
        <dbReference type="Proteomes" id="UP000019116"/>
    </source>
</evidence>
<feature type="compositionally biased region" description="Basic and acidic residues" evidence="4">
    <location>
        <begin position="185"/>
        <end position="199"/>
    </location>
</feature>
<dbReference type="GO" id="GO:0003714">
    <property type="term" value="F:transcription corepressor activity"/>
    <property type="evidence" value="ECO:0000318"/>
    <property type="project" value="GO_Central"/>
</dbReference>
<dbReference type="Gramene" id="TraesLDM6D03G03770750.1">
    <property type="protein sequence ID" value="TraesLDM6D03G03770750.1.CDS1"/>
    <property type="gene ID" value="TraesLDM6D03G03770750"/>
</dbReference>
<dbReference type="InterPro" id="IPR036600">
    <property type="entry name" value="PAH_sf"/>
</dbReference>
<dbReference type="InterPro" id="IPR039774">
    <property type="entry name" value="Sin3-like"/>
</dbReference>
<dbReference type="OMA" id="YTAMVED"/>
<dbReference type="Gramene" id="TraesSTA6D03G03760110.1">
    <property type="protein sequence ID" value="TraesSTA6D03G03760110.1.CDS1"/>
    <property type="gene ID" value="TraesSTA6D03G03760110"/>
</dbReference>
<dbReference type="Gramene" id="TraesPARA_EIv1.0_2145090.1">
    <property type="protein sequence ID" value="TraesPARA_EIv1.0_2145090.1.CDS1"/>
    <property type="gene ID" value="TraesPARA_EIv1.0_2145090"/>
</dbReference>
<feature type="region of interest" description="Disordered" evidence="4">
    <location>
        <begin position="185"/>
        <end position="245"/>
    </location>
</feature>
<gene>
    <name evidence="5" type="primary">LOC123141835</name>
</gene>
<dbReference type="Gramene" id="TraesLAC6D03G03717470.1">
    <property type="protein sequence ID" value="TraesLAC6D03G03717470.1.CDS1"/>
    <property type="gene ID" value="TraesLAC6D03G03717470"/>
</dbReference>
<feature type="compositionally biased region" description="Basic and acidic residues" evidence="4">
    <location>
        <begin position="84"/>
        <end position="98"/>
    </location>
</feature>
<evidence type="ECO:0000256" key="3">
    <source>
        <dbReference type="PROSITE-ProRule" id="PRU00810"/>
    </source>
</evidence>
<dbReference type="Gramene" id="TraesCLE_scaffold_078242_01G000100.1">
    <property type="protein sequence ID" value="TraesCLE_scaffold_078242_01G000100.1"/>
    <property type="gene ID" value="TraesCLE_scaffold_078242_01G000100"/>
</dbReference>
<evidence type="ECO:0000256" key="4">
    <source>
        <dbReference type="SAM" id="MobiDB-lite"/>
    </source>
</evidence>
<dbReference type="SUPFAM" id="SSF47762">
    <property type="entry name" value="PAH2 domain"/>
    <property type="match status" value="2"/>
</dbReference>
<reference evidence="5" key="1">
    <citation type="submission" date="2018-08" db="EMBL/GenBank/DDBJ databases">
        <authorList>
            <person name="Rossello M."/>
        </authorList>
    </citation>
    <scope>NUCLEOTIDE SEQUENCE [LARGE SCALE GENOMIC DNA]</scope>
    <source>
        <strain evidence="5">cv. Chinese Spring</strain>
    </source>
</reference>
<dbReference type="PROSITE" id="PS51477">
    <property type="entry name" value="PAH"/>
    <property type="match status" value="2"/>
</dbReference>
<dbReference type="STRING" id="4565.A0A3B6QLF9"/>
<dbReference type="GO" id="GO:0000118">
    <property type="term" value="C:histone deacetylase complex"/>
    <property type="evidence" value="ECO:0000318"/>
    <property type="project" value="GO_Central"/>
</dbReference>
<dbReference type="RefSeq" id="XP_044416837.1">
    <property type="nucleotide sequence ID" value="XM_044560902.1"/>
</dbReference>
<accession>A0A3B6QLF9</accession>
<dbReference type="PANTHER" id="PTHR12346">
    <property type="entry name" value="SIN3B-RELATED"/>
    <property type="match status" value="1"/>
</dbReference>
<feature type="region of interest" description="Disordered" evidence="4">
    <location>
        <begin position="84"/>
        <end position="110"/>
    </location>
</feature>
<dbReference type="Gramene" id="TraesCS6D02G295400.1">
    <property type="protein sequence ID" value="TraesCS6D02G295400.1.cds1"/>
    <property type="gene ID" value="TraesCS6D02G295400"/>
</dbReference>
<dbReference type="Gramene" id="TraesNOR6D03G03807720.1">
    <property type="protein sequence ID" value="TraesNOR6D03G03807720.1.CDS1"/>
    <property type="gene ID" value="TraesNOR6D03G03807720"/>
</dbReference>
<dbReference type="OrthoDB" id="692617at2759"/>
<feature type="region of interest" description="Disordered" evidence="4">
    <location>
        <begin position="404"/>
        <end position="426"/>
    </location>
</feature>
<evidence type="ECO:0000256" key="1">
    <source>
        <dbReference type="ARBA" id="ARBA00004123"/>
    </source>
</evidence>
<dbReference type="GO" id="GO:0000785">
    <property type="term" value="C:chromatin"/>
    <property type="evidence" value="ECO:0000318"/>
    <property type="project" value="GO_Central"/>
</dbReference>
<reference evidence="5" key="2">
    <citation type="submission" date="2018-10" db="UniProtKB">
        <authorList>
            <consortium name="EnsemblPlants"/>
        </authorList>
    </citation>
    <scope>IDENTIFICATION</scope>
</reference>
<organism evidence="5">
    <name type="scientific">Triticum aestivum</name>
    <name type="common">Wheat</name>
    <dbReference type="NCBI Taxonomy" id="4565"/>
    <lineage>
        <taxon>Eukaryota</taxon>
        <taxon>Viridiplantae</taxon>
        <taxon>Streptophyta</taxon>
        <taxon>Embryophyta</taxon>
        <taxon>Tracheophyta</taxon>
        <taxon>Spermatophyta</taxon>
        <taxon>Magnoliopsida</taxon>
        <taxon>Liliopsida</taxon>
        <taxon>Poales</taxon>
        <taxon>Poaceae</taxon>
        <taxon>BOP clade</taxon>
        <taxon>Pooideae</taxon>
        <taxon>Triticodae</taxon>
        <taxon>Triticeae</taxon>
        <taxon>Triticinae</taxon>
        <taxon>Triticum</taxon>
    </lineage>
</organism>
<dbReference type="Gramene" id="TraesMAC6D03G03765110.1">
    <property type="protein sequence ID" value="TraesMAC6D03G03765110.1.CDS1"/>
    <property type="gene ID" value="TraesMAC6D03G03765110"/>
</dbReference>
<dbReference type="Proteomes" id="UP000019116">
    <property type="component" value="Chromosome 6D"/>
</dbReference>
<dbReference type="Gramene" id="TraesSYM6D03G03714850.1">
    <property type="protein sequence ID" value="TraesSYM6D03G03714850.1.CDS1"/>
    <property type="gene ID" value="TraesSYM6D03G03714850"/>
</dbReference>
<comment type="subcellular location">
    <subcellularLocation>
        <location evidence="1 3">Nucleus</location>
    </subcellularLocation>
</comment>
<dbReference type="Gramene" id="TraesCAD_scaffold_024422_01G000100.1">
    <property type="protein sequence ID" value="TraesCAD_scaffold_024422_01G000100.1"/>
    <property type="gene ID" value="TraesCAD_scaffold_024422_01G000100"/>
</dbReference>
<feature type="region of interest" description="Disordered" evidence="4">
    <location>
        <begin position="277"/>
        <end position="310"/>
    </location>
</feature>
<dbReference type="AlphaFoldDB" id="A0A3B6QLF9"/>
<evidence type="ECO:0008006" key="7">
    <source>
        <dbReference type="Google" id="ProtNLM"/>
    </source>
</evidence>
<dbReference type="EnsemblPlants" id="TraesCS6D02G295400.1">
    <property type="protein sequence ID" value="TraesCS6D02G295400.1.cds1"/>
    <property type="gene ID" value="TraesCS6D02G295400"/>
</dbReference>
<dbReference type="GO" id="GO:0000122">
    <property type="term" value="P:negative regulation of transcription by RNA polymerase II"/>
    <property type="evidence" value="ECO:0000318"/>
    <property type="project" value="GO_Central"/>
</dbReference>
<dbReference type="SMR" id="A0A3B6QLF9"/>
<dbReference type="Gramene" id="TraesARI6D03G03731380.1">
    <property type="protein sequence ID" value="TraesARI6D03G03731380.1.CDS1"/>
    <property type="gene ID" value="TraesARI6D03G03731380"/>
</dbReference>